<proteinExistence type="predicted"/>
<keyword evidence="4" id="KW-1185">Reference proteome</keyword>
<dbReference type="InterPro" id="IPR001466">
    <property type="entry name" value="Beta-lactam-related"/>
</dbReference>
<feature type="domain" description="Beta-lactamase-related" evidence="2">
    <location>
        <begin position="35"/>
        <end position="336"/>
    </location>
</feature>
<evidence type="ECO:0000313" key="4">
    <source>
        <dbReference type="Proteomes" id="UP000236731"/>
    </source>
</evidence>
<dbReference type="Proteomes" id="UP000236731">
    <property type="component" value="Unassembled WGS sequence"/>
</dbReference>
<feature type="signal peptide" evidence="1">
    <location>
        <begin position="1"/>
        <end position="25"/>
    </location>
</feature>
<sequence>MINCPRLFQSSVLLLLLLLASPSCGQDRHSDIARIAAMAEIPGVQVAHVKGGATALYSYGVKHVTSQEPVHDQTVFQAASLTKVVAAYTFFRLLDRGLISLDTPLYSYYPYDRLLENPNRNKITARMVLTHRTGLLNWEGDVPSEAWRATPLTSQFTPGTDYMYSGEGFYFLQEVMEQVTGKSFRTLVEEEVLRPFGMGNSAILWQDGLDTAAAYGHLANGNARQMGRYKKSNAAYTLYTTAADYARFIRKFLFEGFGLKESTWQLAMERAGEAKKGKEGSPEDAYVPCTLGMRMQINEVGTAYWHTGSNPGFRCYFLAYPKDQEILVAFTNSDRGFATMPAILALFLNTKQTFWAYAWRNGELD</sequence>
<dbReference type="EMBL" id="FNUT01000007">
    <property type="protein sequence ID" value="SEG36140.1"/>
    <property type="molecule type" value="Genomic_DNA"/>
</dbReference>
<gene>
    <name evidence="3" type="ORF">SAMN05421877_10724</name>
</gene>
<reference evidence="4" key="1">
    <citation type="submission" date="2016-10" db="EMBL/GenBank/DDBJ databases">
        <authorList>
            <person name="Varghese N."/>
            <person name="Submissions S."/>
        </authorList>
    </citation>
    <scope>NUCLEOTIDE SEQUENCE [LARGE SCALE GENOMIC DNA]</scope>
    <source>
        <strain evidence="4">DSM 22361</strain>
    </source>
</reference>
<dbReference type="InterPro" id="IPR050789">
    <property type="entry name" value="Diverse_Enzym_Activities"/>
</dbReference>
<feature type="chain" id="PRO_5009291645" evidence="1">
    <location>
        <begin position="26"/>
        <end position="365"/>
    </location>
</feature>
<dbReference type="InterPro" id="IPR012338">
    <property type="entry name" value="Beta-lactam/transpept-like"/>
</dbReference>
<dbReference type="SUPFAM" id="SSF56601">
    <property type="entry name" value="beta-lactamase/transpeptidase-like"/>
    <property type="match status" value="1"/>
</dbReference>
<accession>A0A1H5ZJ61</accession>
<keyword evidence="1" id="KW-0732">Signal</keyword>
<dbReference type="OrthoDB" id="1357763at2"/>
<evidence type="ECO:0000256" key="1">
    <source>
        <dbReference type="SAM" id="SignalP"/>
    </source>
</evidence>
<dbReference type="Gene3D" id="3.40.710.10">
    <property type="entry name" value="DD-peptidase/beta-lactamase superfamily"/>
    <property type="match status" value="1"/>
</dbReference>
<dbReference type="PANTHER" id="PTHR43283">
    <property type="entry name" value="BETA-LACTAMASE-RELATED"/>
    <property type="match status" value="1"/>
</dbReference>
<dbReference type="PANTHER" id="PTHR43283:SF18">
    <property type="match status" value="1"/>
</dbReference>
<evidence type="ECO:0000313" key="3">
    <source>
        <dbReference type="EMBL" id="SEG36140.1"/>
    </source>
</evidence>
<dbReference type="RefSeq" id="WP_103906477.1">
    <property type="nucleotide sequence ID" value="NZ_CP049246.1"/>
</dbReference>
<evidence type="ECO:0000259" key="2">
    <source>
        <dbReference type="Pfam" id="PF00144"/>
    </source>
</evidence>
<dbReference type="AlphaFoldDB" id="A0A1H5ZJ61"/>
<protein>
    <submittedName>
        <fullName evidence="3">CubicO group peptidase, beta-lactamase class C family</fullName>
    </submittedName>
</protein>
<name>A0A1H5ZJ61_9SPHI</name>
<dbReference type="Pfam" id="PF00144">
    <property type="entry name" value="Beta-lactamase"/>
    <property type="match status" value="1"/>
</dbReference>
<organism evidence="3 4">
    <name type="scientific">Sphingobacterium lactis</name>
    <dbReference type="NCBI Taxonomy" id="797291"/>
    <lineage>
        <taxon>Bacteria</taxon>
        <taxon>Pseudomonadati</taxon>
        <taxon>Bacteroidota</taxon>
        <taxon>Sphingobacteriia</taxon>
        <taxon>Sphingobacteriales</taxon>
        <taxon>Sphingobacteriaceae</taxon>
        <taxon>Sphingobacterium</taxon>
    </lineage>
</organism>